<gene>
    <name evidence="1" type="ORF">SAMN04489810_3163</name>
</gene>
<dbReference type="STRING" id="370764.SAMN04489810_3163"/>
<dbReference type="GO" id="GO:0016740">
    <property type="term" value="F:transferase activity"/>
    <property type="evidence" value="ECO:0007669"/>
    <property type="project" value="UniProtKB-KW"/>
</dbReference>
<name>A0A1G8CTH8_9MICO</name>
<accession>A0A1G8CTH8</accession>
<sequence length="621" mass="69319">MVYVVFDRRGEVDDYIPVALAGLRDGATRVLVVINGPLSNAGRAALEPFSDEILVRENVGFDIWAHKEALDHIGEGISEFDEVVLTNDTWFGPVRPFGPVLARMGDRAVHFWGLTDHAREEPNPFTGDGVLHYHLQSFWIAVRREMFLSDAWTAYWRDLPSMPSYFDAVLKHEAMFTNHFTELGYSVDVAFPSAEYPTDHPALFNPDLLLEDGCPVVKRRPFFHYPPFLDRHAVIGRQILRRISGSGFPMAVIWQNLARNVAPRILNADAGMLEVLPDVDVGYDSARPFRILVIAHITRIDALPGIFDRMSHLPAPYDVVLTAVAPIAELLRDAVVQARPSGAAVIEVREGGSDGGSDMSAFLTACHNVFEPPRYDLVVKVHTRLPGDRTGNERRYFERWELDNVLGSPGYARNALALFQRESGLGMVFPPTIHIGYGNMGGAWEGLRDSAVWANERMGVKVPMDGASPLAPFGGMFIARPDALRLMLAQDWAAIAAKRSMPPGDLARLQERLFVGAAGERGYHVRTIIGAEHAGISHNSLEYKIDQMASTTPGYPVEQIQFLHSMGNVGRGRAIDYLWMYLRRNRPRAVRLLHPVGRIIAGVRRRFRALRGRHATEGSRR</sequence>
<dbReference type="InterPro" id="IPR007739">
    <property type="entry name" value="RgpF"/>
</dbReference>
<dbReference type="Pfam" id="PF05045">
    <property type="entry name" value="RgpF"/>
    <property type="match status" value="1"/>
</dbReference>
<organism evidence="1 2">
    <name type="scientific">Microbacterium pygmaeum</name>
    <dbReference type="NCBI Taxonomy" id="370764"/>
    <lineage>
        <taxon>Bacteria</taxon>
        <taxon>Bacillati</taxon>
        <taxon>Actinomycetota</taxon>
        <taxon>Actinomycetes</taxon>
        <taxon>Micrococcales</taxon>
        <taxon>Microbacteriaceae</taxon>
        <taxon>Microbacterium</taxon>
    </lineage>
</organism>
<keyword evidence="1" id="KW-0808">Transferase</keyword>
<keyword evidence="2" id="KW-1185">Reference proteome</keyword>
<reference evidence="1 2" key="1">
    <citation type="submission" date="2016-10" db="EMBL/GenBank/DDBJ databases">
        <authorList>
            <person name="de Groot N.N."/>
        </authorList>
    </citation>
    <scope>NUCLEOTIDE SEQUENCE [LARGE SCALE GENOMIC DNA]</scope>
    <source>
        <strain evidence="1 2">DSM 23142</strain>
    </source>
</reference>
<evidence type="ECO:0000313" key="1">
    <source>
        <dbReference type="EMBL" id="SDH48776.1"/>
    </source>
</evidence>
<dbReference type="EMBL" id="LT629692">
    <property type="protein sequence ID" value="SDH48776.1"/>
    <property type="molecule type" value="Genomic_DNA"/>
</dbReference>
<protein>
    <submittedName>
        <fullName evidence="1">Rhamnosyltransferase</fullName>
    </submittedName>
</protein>
<dbReference type="AlphaFoldDB" id="A0A1G8CTH8"/>
<evidence type="ECO:0000313" key="2">
    <source>
        <dbReference type="Proteomes" id="UP000199009"/>
    </source>
</evidence>
<proteinExistence type="predicted"/>
<dbReference type="Proteomes" id="UP000199009">
    <property type="component" value="Chromosome I"/>
</dbReference>